<protein>
    <submittedName>
        <fullName evidence="2">Uncharacterized protein</fullName>
    </submittedName>
</protein>
<dbReference type="Proteomes" id="UP001176941">
    <property type="component" value="Chromosome 25"/>
</dbReference>
<reference evidence="2" key="1">
    <citation type="submission" date="2023-04" db="EMBL/GenBank/DDBJ databases">
        <authorList>
            <consortium name="ELIXIR-Norway"/>
        </authorList>
    </citation>
    <scope>NUCLEOTIDE SEQUENCE [LARGE SCALE GENOMIC DNA]</scope>
</reference>
<accession>A0ABN8YYF9</accession>
<sequence length="122" mass="13145">MASRHLKVPPFSTKGATRTCGADFLLRMRLPPQARPRVSVSAWGPGPFLAISRAWDLSQEFAAEAELPGTRVQGRDARPPPFSCGVVGHDMMGLRPRGDRPPSQAAASSWQFAGRKKPGHGS</sequence>
<dbReference type="EMBL" id="OX459961">
    <property type="protein sequence ID" value="CAI9165971.1"/>
    <property type="molecule type" value="Genomic_DNA"/>
</dbReference>
<evidence type="ECO:0000313" key="3">
    <source>
        <dbReference type="Proteomes" id="UP001176941"/>
    </source>
</evidence>
<name>A0ABN8YYF9_RANTA</name>
<evidence type="ECO:0000313" key="2">
    <source>
        <dbReference type="EMBL" id="CAI9165971.1"/>
    </source>
</evidence>
<organism evidence="2 3">
    <name type="scientific">Rangifer tarandus platyrhynchus</name>
    <name type="common">Svalbard reindeer</name>
    <dbReference type="NCBI Taxonomy" id="3082113"/>
    <lineage>
        <taxon>Eukaryota</taxon>
        <taxon>Metazoa</taxon>
        <taxon>Chordata</taxon>
        <taxon>Craniata</taxon>
        <taxon>Vertebrata</taxon>
        <taxon>Euteleostomi</taxon>
        <taxon>Mammalia</taxon>
        <taxon>Eutheria</taxon>
        <taxon>Laurasiatheria</taxon>
        <taxon>Artiodactyla</taxon>
        <taxon>Ruminantia</taxon>
        <taxon>Pecora</taxon>
        <taxon>Cervidae</taxon>
        <taxon>Odocoileinae</taxon>
        <taxon>Rangifer</taxon>
    </lineage>
</organism>
<gene>
    <name evidence="2" type="ORF">MRATA1EN1_LOCUS14933</name>
</gene>
<proteinExistence type="predicted"/>
<feature type="region of interest" description="Disordered" evidence="1">
    <location>
        <begin position="90"/>
        <end position="122"/>
    </location>
</feature>
<evidence type="ECO:0000256" key="1">
    <source>
        <dbReference type="SAM" id="MobiDB-lite"/>
    </source>
</evidence>
<keyword evidence="3" id="KW-1185">Reference proteome</keyword>